<reference evidence="1" key="2">
    <citation type="journal article" date="2015" name="Fish Shellfish Immunol.">
        <title>Early steps in the European eel (Anguilla anguilla)-Vibrio vulnificus interaction in the gills: Role of the RtxA13 toxin.</title>
        <authorList>
            <person name="Callol A."/>
            <person name="Pajuelo D."/>
            <person name="Ebbesson L."/>
            <person name="Teles M."/>
            <person name="MacKenzie S."/>
            <person name="Amaro C."/>
        </authorList>
    </citation>
    <scope>NUCLEOTIDE SEQUENCE</scope>
</reference>
<accession>A0A0E9VQR7</accession>
<proteinExistence type="predicted"/>
<dbReference type="AlphaFoldDB" id="A0A0E9VQR7"/>
<organism evidence="1">
    <name type="scientific">Anguilla anguilla</name>
    <name type="common">European freshwater eel</name>
    <name type="synonym">Muraena anguilla</name>
    <dbReference type="NCBI Taxonomy" id="7936"/>
    <lineage>
        <taxon>Eukaryota</taxon>
        <taxon>Metazoa</taxon>
        <taxon>Chordata</taxon>
        <taxon>Craniata</taxon>
        <taxon>Vertebrata</taxon>
        <taxon>Euteleostomi</taxon>
        <taxon>Actinopterygii</taxon>
        <taxon>Neopterygii</taxon>
        <taxon>Teleostei</taxon>
        <taxon>Anguilliformes</taxon>
        <taxon>Anguillidae</taxon>
        <taxon>Anguilla</taxon>
    </lineage>
</organism>
<dbReference type="EMBL" id="GBXM01028128">
    <property type="protein sequence ID" value="JAH80449.1"/>
    <property type="molecule type" value="Transcribed_RNA"/>
</dbReference>
<sequence>MSSWQYWQFNTTLGENSSTHIIKKKYREYMMFKVHLRWFQSQ</sequence>
<name>A0A0E9VQR7_ANGAN</name>
<evidence type="ECO:0000313" key="1">
    <source>
        <dbReference type="EMBL" id="JAH80449.1"/>
    </source>
</evidence>
<reference evidence="1" key="1">
    <citation type="submission" date="2014-11" db="EMBL/GenBank/DDBJ databases">
        <authorList>
            <person name="Amaro Gonzalez C."/>
        </authorList>
    </citation>
    <scope>NUCLEOTIDE SEQUENCE</scope>
</reference>
<protein>
    <submittedName>
        <fullName evidence="1">Uncharacterized protein</fullName>
    </submittedName>
</protein>